<dbReference type="EMBL" id="CAJVPD010000249">
    <property type="protein sequence ID" value="CAG8397047.1"/>
    <property type="molecule type" value="Genomic_DNA"/>
</dbReference>
<dbReference type="PANTHER" id="PTHR40618:SF1">
    <property type="entry name" value="B-ZIP TRANSCRIPTION FACTOR (EUROFUNG)"/>
    <property type="match status" value="1"/>
</dbReference>
<dbReference type="OrthoDB" id="1715191at2759"/>
<gene>
    <name evidence="3" type="ORF">PSALAMII_LOCUS7279</name>
</gene>
<dbReference type="Gene3D" id="1.20.5.170">
    <property type="match status" value="1"/>
</dbReference>
<dbReference type="SUPFAM" id="SSF57959">
    <property type="entry name" value="Leucine zipper domain"/>
    <property type="match status" value="1"/>
</dbReference>
<dbReference type="AlphaFoldDB" id="A0A9W4NR60"/>
<feature type="region of interest" description="Disordered" evidence="2">
    <location>
        <begin position="1"/>
        <end position="74"/>
    </location>
</feature>
<dbReference type="InterPro" id="IPR046347">
    <property type="entry name" value="bZIP_sf"/>
</dbReference>
<sequence>MLSSRSYLDLSHERPHMQRDKKLSPEPHQSERPRTPKHLPSRAPNTPDQVSGIFDNSSAAPDRPARKRGRPKLETVKDAAAIEERRLQIRRAQRTYRNKKEATIQTLRSRVNSLEQTLANVSDLLVYDAGSGAPPSADYLTRTRELILAELGRATPTDHDAPIQNADQRDIFGYHVSHASGTEPQNNTCTISRIRPRSPSPLINRILPTATIYTYSHQESNLSRRLQRFCLEHTYRWLTDPNTPPAQLSRVFGLVPCIHDMPGIRRHFRRTLQSEIGSNLEYVKMPYYTLGGAGTHFPQLRDGRPVFPENTRRPGRILRRMERILERGGIRDWDEDWSGDSYPVGLRTGDEERIRSLDLDGEWFDCHDVQGYLEHRGVALDGALRLGVPEALVGALYGVSPMSSVSSLYASPGVFLDQVEPRYAYTLDVECFFDRGSFPLRLSMFTALTFTVLLPNLRILGRAPGFRTADVDTALRGAISRRSLA</sequence>
<protein>
    <recommendedName>
        <fullName evidence="5">BZIP domain-containing protein</fullName>
    </recommendedName>
</protein>
<dbReference type="Proteomes" id="UP001152592">
    <property type="component" value="Unassembled WGS sequence"/>
</dbReference>
<accession>A0A9W4NR60</accession>
<evidence type="ECO:0000256" key="2">
    <source>
        <dbReference type="SAM" id="MobiDB-lite"/>
    </source>
</evidence>
<evidence type="ECO:0000313" key="4">
    <source>
        <dbReference type="Proteomes" id="UP001152592"/>
    </source>
</evidence>
<dbReference type="CDD" id="cd14688">
    <property type="entry name" value="bZIP_YAP"/>
    <property type="match status" value="1"/>
</dbReference>
<evidence type="ECO:0000313" key="3">
    <source>
        <dbReference type="EMBL" id="CAG8397047.1"/>
    </source>
</evidence>
<feature type="coiled-coil region" evidence="1">
    <location>
        <begin position="82"/>
        <end position="124"/>
    </location>
</feature>
<evidence type="ECO:0008006" key="5">
    <source>
        <dbReference type="Google" id="ProtNLM"/>
    </source>
</evidence>
<feature type="compositionally biased region" description="Basic and acidic residues" evidence="2">
    <location>
        <begin position="10"/>
        <end position="34"/>
    </location>
</feature>
<name>A0A9W4NR60_9EURO</name>
<keyword evidence="1" id="KW-0175">Coiled coil</keyword>
<dbReference type="PANTHER" id="PTHR40618">
    <property type="entry name" value="B-ZIP TRANSCRIPTION FACTOR (EUROFUNG)-RELATED"/>
    <property type="match status" value="1"/>
</dbReference>
<proteinExistence type="predicted"/>
<reference evidence="3" key="1">
    <citation type="submission" date="2021-07" db="EMBL/GenBank/DDBJ databases">
        <authorList>
            <person name="Branca A.L. A."/>
        </authorList>
    </citation>
    <scope>NUCLEOTIDE SEQUENCE</scope>
</reference>
<evidence type="ECO:0000256" key="1">
    <source>
        <dbReference type="SAM" id="Coils"/>
    </source>
</evidence>
<organism evidence="3 4">
    <name type="scientific">Penicillium salamii</name>
    <dbReference type="NCBI Taxonomy" id="1612424"/>
    <lineage>
        <taxon>Eukaryota</taxon>
        <taxon>Fungi</taxon>
        <taxon>Dikarya</taxon>
        <taxon>Ascomycota</taxon>
        <taxon>Pezizomycotina</taxon>
        <taxon>Eurotiomycetes</taxon>
        <taxon>Eurotiomycetidae</taxon>
        <taxon>Eurotiales</taxon>
        <taxon>Aspergillaceae</taxon>
        <taxon>Penicillium</taxon>
    </lineage>
</organism>
<feature type="compositionally biased region" description="Polar residues" evidence="2">
    <location>
        <begin position="43"/>
        <end position="59"/>
    </location>
</feature>
<dbReference type="GO" id="GO:0003700">
    <property type="term" value="F:DNA-binding transcription factor activity"/>
    <property type="evidence" value="ECO:0007669"/>
    <property type="project" value="InterPro"/>
</dbReference>
<comment type="caution">
    <text evidence="3">The sequence shown here is derived from an EMBL/GenBank/DDBJ whole genome shotgun (WGS) entry which is preliminary data.</text>
</comment>